<feature type="domain" description="SURP motif" evidence="7">
    <location>
        <begin position="243"/>
        <end position="285"/>
    </location>
</feature>
<evidence type="ECO:0000256" key="6">
    <source>
        <dbReference type="ARBA" id="ARBA00023242"/>
    </source>
</evidence>
<evidence type="ECO:0000313" key="8">
    <source>
        <dbReference type="EMBL" id="KFK37732.1"/>
    </source>
</evidence>
<gene>
    <name evidence="8" type="ordered locus">AALP_Aa3g022000</name>
</gene>
<dbReference type="OrthoDB" id="1113215at2759"/>
<dbReference type="GO" id="GO:0003723">
    <property type="term" value="F:RNA binding"/>
    <property type="evidence" value="ECO:0007669"/>
    <property type="project" value="InterPro"/>
</dbReference>
<keyword evidence="2" id="KW-0507">mRNA processing</keyword>
<dbReference type="AlphaFoldDB" id="A0A087H6I0"/>
<dbReference type="PROSITE" id="PS50128">
    <property type="entry name" value="SURP"/>
    <property type="match status" value="2"/>
</dbReference>
<dbReference type="GO" id="GO:0005686">
    <property type="term" value="C:U2 snRNP"/>
    <property type="evidence" value="ECO:0007669"/>
    <property type="project" value="TreeGrafter"/>
</dbReference>
<evidence type="ECO:0000256" key="3">
    <source>
        <dbReference type="ARBA" id="ARBA00022728"/>
    </source>
</evidence>
<dbReference type="Gramene" id="KFK37732">
    <property type="protein sequence ID" value="KFK37732"/>
    <property type="gene ID" value="AALP_AA3G022000"/>
</dbReference>
<dbReference type="FunFam" id="1.10.10.790:FF:000001">
    <property type="entry name" value="Splicing factor 3a, subunit 1"/>
    <property type="match status" value="1"/>
</dbReference>
<keyword evidence="4" id="KW-0677">Repeat</keyword>
<dbReference type="OMA" id="CLAHMEN"/>
<comment type="subcellular location">
    <subcellularLocation>
        <location evidence="1">Nucleus</location>
    </subcellularLocation>
</comment>
<keyword evidence="6" id="KW-0539">Nucleus</keyword>
<dbReference type="SUPFAM" id="SSF109905">
    <property type="entry name" value="Surp module (SWAP domain)"/>
    <property type="match status" value="2"/>
</dbReference>
<evidence type="ECO:0000256" key="2">
    <source>
        <dbReference type="ARBA" id="ARBA00022664"/>
    </source>
</evidence>
<reference evidence="9" key="1">
    <citation type="journal article" date="2015" name="Nat. Plants">
        <title>Genome expansion of Arabis alpina linked with retrotransposition and reduced symmetric DNA methylation.</title>
        <authorList>
            <person name="Willing E.M."/>
            <person name="Rawat V."/>
            <person name="Mandakova T."/>
            <person name="Maumus F."/>
            <person name="James G.V."/>
            <person name="Nordstroem K.J."/>
            <person name="Becker C."/>
            <person name="Warthmann N."/>
            <person name="Chica C."/>
            <person name="Szarzynska B."/>
            <person name="Zytnicki M."/>
            <person name="Albani M.C."/>
            <person name="Kiefer C."/>
            <person name="Bergonzi S."/>
            <person name="Castaings L."/>
            <person name="Mateos J.L."/>
            <person name="Berns M.C."/>
            <person name="Bujdoso N."/>
            <person name="Piofczyk T."/>
            <person name="de Lorenzo L."/>
            <person name="Barrero-Sicilia C."/>
            <person name="Mateos I."/>
            <person name="Piednoel M."/>
            <person name="Hagmann J."/>
            <person name="Chen-Min-Tao R."/>
            <person name="Iglesias-Fernandez R."/>
            <person name="Schuster S.C."/>
            <person name="Alonso-Blanco C."/>
            <person name="Roudier F."/>
            <person name="Carbonero P."/>
            <person name="Paz-Ares J."/>
            <person name="Davis S.J."/>
            <person name="Pecinka A."/>
            <person name="Quesneville H."/>
            <person name="Colot V."/>
            <person name="Lysak M.A."/>
            <person name="Weigel D."/>
            <person name="Coupland G."/>
            <person name="Schneeberger K."/>
        </authorList>
    </citation>
    <scope>NUCLEOTIDE SEQUENCE [LARGE SCALE GENOMIC DNA]</scope>
    <source>
        <strain evidence="9">cv. Pajares</strain>
    </source>
</reference>
<accession>A0A087H6I0</accession>
<protein>
    <recommendedName>
        <fullName evidence="7">SURP motif domain-containing protein</fullName>
    </recommendedName>
</protein>
<feature type="domain" description="SURP motif" evidence="7">
    <location>
        <begin position="96"/>
        <end position="138"/>
    </location>
</feature>
<dbReference type="SMART" id="SM00648">
    <property type="entry name" value="SWAP"/>
    <property type="match status" value="2"/>
</dbReference>
<name>A0A087H6I0_ARAAL</name>
<evidence type="ECO:0000256" key="1">
    <source>
        <dbReference type="ARBA" id="ARBA00004123"/>
    </source>
</evidence>
<dbReference type="GO" id="GO:0000381">
    <property type="term" value="P:regulation of alternative mRNA splicing, via spliceosome"/>
    <property type="evidence" value="ECO:0007669"/>
    <property type="project" value="TreeGrafter"/>
</dbReference>
<dbReference type="InterPro" id="IPR000061">
    <property type="entry name" value="Surp"/>
</dbReference>
<dbReference type="PANTHER" id="PTHR15316">
    <property type="entry name" value="SPLICEOSOME ASSOCIATED PROTEIN 114/SWAP SPLICING FACTOR-RELATED"/>
    <property type="match status" value="1"/>
</dbReference>
<dbReference type="eggNOG" id="KOG0007">
    <property type="taxonomic scope" value="Eukaryota"/>
</dbReference>
<dbReference type="Gene3D" id="1.10.10.790">
    <property type="entry name" value="Surp module"/>
    <property type="match status" value="2"/>
</dbReference>
<dbReference type="InterPro" id="IPR045146">
    <property type="entry name" value="SF3A1"/>
</dbReference>
<dbReference type="Proteomes" id="UP000029120">
    <property type="component" value="Chromosome 3"/>
</dbReference>
<dbReference type="GO" id="GO:0071013">
    <property type="term" value="C:catalytic step 2 spliceosome"/>
    <property type="evidence" value="ECO:0007669"/>
    <property type="project" value="TreeGrafter"/>
</dbReference>
<evidence type="ECO:0000256" key="5">
    <source>
        <dbReference type="ARBA" id="ARBA00023187"/>
    </source>
</evidence>
<keyword evidence="3" id="KW-0747">Spliceosome</keyword>
<dbReference type="PANTHER" id="PTHR15316:SF1">
    <property type="entry name" value="SPLICING FACTOR 3A SUBUNIT 1"/>
    <property type="match status" value="1"/>
</dbReference>
<sequence>MLLCGVIDCFANMEDDDYSASLPTQVRPLVLLERMQLGNTQPSLGSELTENQNGVQDIHECDVQPVLNPIWDPPLRRSSFVYGVPQRELSLKELGIIKLTAQFVARHGPYFCRDLMKTVEKDPQFNFMKSNGENFDFYNGLTASYTTVLRRSRKLRNSDAPTGTVLDGFFHHLQLEMLEEGVEMAIVDVHAFVAGVDCFAYMENEEYSSNLPLHEPFLVIMNRLTQMQPGFLEIDTTLKELGVIKLTAQFVARYGNHFSLALMKREDKNPQFEFMKPSDSISSPYSWFHLLVNAYSRVLRTSNQVSDACTAEIFIEIFLQGLQLEKLEQRVEMAMIDLHAFVSGVDCFADIEEDEEYSTYFPPPEHFSVMMNLVKHKFGFERCDQKHDCKHTKEFKD</sequence>
<keyword evidence="5" id="KW-0508">mRNA splicing</keyword>
<evidence type="ECO:0000259" key="7">
    <source>
        <dbReference type="PROSITE" id="PS50128"/>
    </source>
</evidence>
<dbReference type="GO" id="GO:0071004">
    <property type="term" value="C:U2-type prespliceosome"/>
    <property type="evidence" value="ECO:0007669"/>
    <property type="project" value="TreeGrafter"/>
</dbReference>
<keyword evidence="9" id="KW-1185">Reference proteome</keyword>
<dbReference type="GO" id="GO:0045292">
    <property type="term" value="P:mRNA cis splicing, via spliceosome"/>
    <property type="evidence" value="ECO:0007669"/>
    <property type="project" value="InterPro"/>
</dbReference>
<dbReference type="EMBL" id="CM002871">
    <property type="protein sequence ID" value="KFK37732.1"/>
    <property type="molecule type" value="Genomic_DNA"/>
</dbReference>
<dbReference type="Pfam" id="PF01805">
    <property type="entry name" value="Surp"/>
    <property type="match status" value="2"/>
</dbReference>
<evidence type="ECO:0000256" key="4">
    <source>
        <dbReference type="ARBA" id="ARBA00022737"/>
    </source>
</evidence>
<proteinExistence type="predicted"/>
<organism evidence="8 9">
    <name type="scientific">Arabis alpina</name>
    <name type="common">Alpine rock-cress</name>
    <dbReference type="NCBI Taxonomy" id="50452"/>
    <lineage>
        <taxon>Eukaryota</taxon>
        <taxon>Viridiplantae</taxon>
        <taxon>Streptophyta</taxon>
        <taxon>Embryophyta</taxon>
        <taxon>Tracheophyta</taxon>
        <taxon>Spermatophyta</taxon>
        <taxon>Magnoliopsida</taxon>
        <taxon>eudicotyledons</taxon>
        <taxon>Gunneridae</taxon>
        <taxon>Pentapetalae</taxon>
        <taxon>rosids</taxon>
        <taxon>malvids</taxon>
        <taxon>Brassicales</taxon>
        <taxon>Brassicaceae</taxon>
        <taxon>Arabideae</taxon>
        <taxon>Arabis</taxon>
    </lineage>
</organism>
<dbReference type="InterPro" id="IPR035967">
    <property type="entry name" value="SWAP/Surp_sf"/>
</dbReference>
<evidence type="ECO:0000313" key="9">
    <source>
        <dbReference type="Proteomes" id="UP000029120"/>
    </source>
</evidence>